<accession>A0A401FYG5</accession>
<dbReference type="AlphaFoldDB" id="A0A401FYG5"/>
<keyword evidence="1" id="KW-0472">Membrane</keyword>
<dbReference type="Proteomes" id="UP000288096">
    <property type="component" value="Unassembled WGS sequence"/>
</dbReference>
<sequence length="96" mass="10994">MIKPTSLYIPSIKRDIFKSLLIGVLIILIFYCVYYHFGEKKVIDKGITAIFGAILALSGLMSKQYLIKENITYLNKWKVIENLIDEILLALWDLAG</sequence>
<proteinExistence type="predicted"/>
<organism evidence="2 3">
    <name type="scientific">Desulfonema ishimotonii</name>
    <dbReference type="NCBI Taxonomy" id="45657"/>
    <lineage>
        <taxon>Bacteria</taxon>
        <taxon>Pseudomonadati</taxon>
        <taxon>Thermodesulfobacteriota</taxon>
        <taxon>Desulfobacteria</taxon>
        <taxon>Desulfobacterales</taxon>
        <taxon>Desulfococcaceae</taxon>
        <taxon>Desulfonema</taxon>
    </lineage>
</organism>
<keyword evidence="1" id="KW-1133">Transmembrane helix</keyword>
<feature type="transmembrane region" description="Helical" evidence="1">
    <location>
        <begin position="20"/>
        <end position="37"/>
    </location>
</feature>
<comment type="caution">
    <text evidence="2">The sequence shown here is derived from an EMBL/GenBank/DDBJ whole genome shotgun (WGS) entry which is preliminary data.</text>
</comment>
<evidence type="ECO:0000313" key="2">
    <source>
        <dbReference type="EMBL" id="GBC61994.1"/>
    </source>
</evidence>
<protein>
    <submittedName>
        <fullName evidence="2">Uncharacterized protein</fullName>
    </submittedName>
</protein>
<dbReference type="EMBL" id="BEXT01000001">
    <property type="protein sequence ID" value="GBC61994.1"/>
    <property type="molecule type" value="Genomic_DNA"/>
</dbReference>
<reference evidence="3" key="2">
    <citation type="submission" date="2019-01" db="EMBL/GenBank/DDBJ databases">
        <title>Genome sequence of Desulfonema ishimotonii strain Tokyo 01.</title>
        <authorList>
            <person name="Fukui M."/>
        </authorList>
    </citation>
    <scope>NUCLEOTIDE SEQUENCE [LARGE SCALE GENOMIC DNA]</scope>
    <source>
        <strain evidence="3">Tokyo 01</strain>
    </source>
</reference>
<name>A0A401FYG5_9BACT</name>
<gene>
    <name evidence="2" type="ORF">DENIS_2957</name>
</gene>
<feature type="transmembrane region" description="Helical" evidence="1">
    <location>
        <begin position="43"/>
        <end position="61"/>
    </location>
</feature>
<evidence type="ECO:0000313" key="3">
    <source>
        <dbReference type="Proteomes" id="UP000288096"/>
    </source>
</evidence>
<reference evidence="3" key="1">
    <citation type="submission" date="2017-11" db="EMBL/GenBank/DDBJ databases">
        <authorList>
            <person name="Watanabe M."/>
            <person name="Kojima H."/>
        </authorList>
    </citation>
    <scope>NUCLEOTIDE SEQUENCE [LARGE SCALE GENOMIC DNA]</scope>
    <source>
        <strain evidence="3">Tokyo 01</strain>
    </source>
</reference>
<keyword evidence="1" id="KW-0812">Transmembrane</keyword>
<keyword evidence="3" id="KW-1185">Reference proteome</keyword>
<dbReference type="RefSeq" id="WP_124329214.1">
    <property type="nucleotide sequence ID" value="NZ_BEXT01000001.1"/>
</dbReference>
<evidence type="ECO:0000256" key="1">
    <source>
        <dbReference type="SAM" id="Phobius"/>
    </source>
</evidence>